<evidence type="ECO:0000256" key="5">
    <source>
        <dbReference type="PROSITE-ProRule" id="PRU01240"/>
    </source>
</evidence>
<name>A0ABQ5NQV4_9ACTN</name>
<feature type="region of interest" description="Disordered" evidence="7">
    <location>
        <begin position="25"/>
        <end position="50"/>
    </location>
</feature>
<evidence type="ECO:0000256" key="3">
    <source>
        <dbReference type="ARBA" id="ARBA00022801"/>
    </source>
</evidence>
<evidence type="ECO:0000256" key="4">
    <source>
        <dbReference type="ARBA" id="ARBA00022825"/>
    </source>
</evidence>
<reference evidence="10 11" key="1">
    <citation type="submission" date="2022-10" db="EMBL/GenBank/DDBJ databases">
        <title>Draft genome sequence of Streptomyces sp. YSPA8.</title>
        <authorList>
            <person name="Moriuchi R."/>
            <person name="Dohra H."/>
            <person name="Yamamura H."/>
            <person name="Kodani S."/>
        </authorList>
    </citation>
    <scope>NUCLEOTIDE SEQUENCE [LARGE SCALE GENOMIC DNA]</scope>
    <source>
        <strain evidence="10 11">YSPA8</strain>
    </source>
</reference>
<evidence type="ECO:0000313" key="11">
    <source>
        <dbReference type="Proteomes" id="UP001291653"/>
    </source>
</evidence>
<feature type="active site" description="Charge relay system" evidence="5">
    <location>
        <position position="206"/>
    </location>
</feature>
<feature type="active site" description="Charge relay system" evidence="5">
    <location>
        <position position="386"/>
    </location>
</feature>
<dbReference type="InterPro" id="IPR008979">
    <property type="entry name" value="Galactose-bd-like_sf"/>
</dbReference>
<dbReference type="SUPFAM" id="SSF52743">
    <property type="entry name" value="Subtilisin-like"/>
    <property type="match status" value="1"/>
</dbReference>
<comment type="similarity">
    <text evidence="1 5 6">Belongs to the peptidase S8 family.</text>
</comment>
<evidence type="ECO:0000259" key="9">
    <source>
        <dbReference type="PROSITE" id="PS51829"/>
    </source>
</evidence>
<dbReference type="Proteomes" id="UP001291653">
    <property type="component" value="Unassembled WGS sequence"/>
</dbReference>
<feature type="domain" description="P/Homo B" evidence="9">
    <location>
        <begin position="547"/>
        <end position="675"/>
    </location>
</feature>
<dbReference type="PROSITE" id="PS00138">
    <property type="entry name" value="SUBTILASE_SER"/>
    <property type="match status" value="1"/>
</dbReference>
<dbReference type="InterPro" id="IPR000209">
    <property type="entry name" value="Peptidase_S8/S53_dom"/>
</dbReference>
<dbReference type="InterPro" id="IPR036852">
    <property type="entry name" value="Peptidase_S8/S53_dom_sf"/>
</dbReference>
<dbReference type="PROSITE" id="PS51829">
    <property type="entry name" value="P_HOMO_B"/>
    <property type="match status" value="2"/>
</dbReference>
<evidence type="ECO:0000256" key="7">
    <source>
        <dbReference type="SAM" id="MobiDB-lite"/>
    </source>
</evidence>
<dbReference type="InterPro" id="IPR015500">
    <property type="entry name" value="Peptidase_S8_subtilisin-rel"/>
</dbReference>
<organism evidence="10 11">
    <name type="scientific">Streptomyces yaizuensis</name>
    <dbReference type="NCBI Taxonomy" id="2989713"/>
    <lineage>
        <taxon>Bacteria</taxon>
        <taxon>Bacillati</taxon>
        <taxon>Actinomycetota</taxon>
        <taxon>Actinomycetes</taxon>
        <taxon>Kitasatosporales</taxon>
        <taxon>Streptomycetaceae</taxon>
        <taxon>Streptomyces</taxon>
    </lineage>
</organism>
<accession>A0ABQ5NQV4</accession>
<dbReference type="Pfam" id="PF00082">
    <property type="entry name" value="Peptidase_S8"/>
    <property type="match status" value="1"/>
</dbReference>
<dbReference type="InterPro" id="IPR023827">
    <property type="entry name" value="Peptidase_S8_Asp-AS"/>
</dbReference>
<keyword evidence="8" id="KW-0732">Signal</keyword>
<sequence length="675" mass="69412">MKRSIWSTVAMAMIAVAIGAAPAPAAPVSSQEPAPPAANPVVDPELRERTTAGRTVRVNVVTKSRTDLPDAANAGRVLQRLSRLPVVTLRADAAALDRLAAQPGVVSVTEDVPVPPVATESVPLVGADRTRAAGRTGQGTVVAVLDTGVAVNHPFFGGRVIAQNCFSTADPYYSATSLCPNGTERQEGPGAADAEQGPCAALDCSHGTHVAGIAAGDGGTTAGAPPGGVAPSAQIIAMQVFSRINSESLCGVGAAPCVLSFTSAQLGALERVLQYKESGLPVAAANLSLGSGRNTAACDHDPRKPVIDRLLAAGVATVAAAGNNAFGDAVNAPSCISSAITVGSTTDQDEMSAFSNRGPLLDLVAPGSAIVSAVPGGGWGTKNGTSMAAPHVSGALAVLRQAFPAKSVAELETLLKTTGRPIEYTGVRSTPRLRLGDAALGPESPAPKPLTFYDDWTHRDIPDLGSVEAPLTIASNQKAPSTLQVYVDLHHARIGDLKLDLIAPDGTAYPVRAPSPTDLRDTLHETFTVDAGASDANGIWKLRIEDTVAGATGRSEGWRLTFPWFDNWSGHYVPDPGVLESPIAVGSLAGNAPAATKVYVDIHHAHRGELKLDLIAPDGRVYPLQAAAPLDGTDNYHATYTVDASASPASGTWKLRVEDVTAGNPGNVVGWTLTF</sequence>
<evidence type="ECO:0000256" key="2">
    <source>
        <dbReference type="ARBA" id="ARBA00022670"/>
    </source>
</evidence>
<evidence type="ECO:0000256" key="1">
    <source>
        <dbReference type="ARBA" id="ARBA00011073"/>
    </source>
</evidence>
<keyword evidence="11" id="KW-1185">Reference proteome</keyword>
<feature type="active site" description="Charge relay system" evidence="5">
    <location>
        <position position="146"/>
    </location>
</feature>
<dbReference type="InterPro" id="IPR050131">
    <property type="entry name" value="Peptidase_S8_subtilisin-like"/>
</dbReference>
<dbReference type="InterPro" id="IPR023828">
    <property type="entry name" value="Peptidase_S8_Ser-AS"/>
</dbReference>
<dbReference type="EMBL" id="BSBI01000001">
    <property type="protein sequence ID" value="GLF92759.1"/>
    <property type="molecule type" value="Genomic_DNA"/>
</dbReference>
<gene>
    <name evidence="10" type="ORF">SYYSPA8_00700</name>
</gene>
<evidence type="ECO:0000256" key="8">
    <source>
        <dbReference type="SAM" id="SignalP"/>
    </source>
</evidence>
<dbReference type="Gene3D" id="3.40.50.200">
    <property type="entry name" value="Peptidase S8/S53 domain"/>
    <property type="match status" value="1"/>
</dbReference>
<dbReference type="PANTHER" id="PTHR43806:SF11">
    <property type="entry name" value="CEREVISIN-RELATED"/>
    <property type="match status" value="1"/>
</dbReference>
<keyword evidence="3 5" id="KW-0378">Hydrolase</keyword>
<dbReference type="PROSITE" id="PS51892">
    <property type="entry name" value="SUBTILASE"/>
    <property type="match status" value="1"/>
</dbReference>
<dbReference type="RefSeq" id="WP_323444882.1">
    <property type="nucleotide sequence ID" value="NZ_BSBI01000001.1"/>
</dbReference>
<feature type="domain" description="P/Homo B" evidence="9">
    <location>
        <begin position="440"/>
        <end position="546"/>
    </location>
</feature>
<dbReference type="PROSITE" id="PS00136">
    <property type="entry name" value="SUBTILASE_ASP"/>
    <property type="match status" value="1"/>
</dbReference>
<dbReference type="Gene3D" id="2.60.120.260">
    <property type="entry name" value="Galactose-binding domain-like"/>
    <property type="match status" value="2"/>
</dbReference>
<keyword evidence="4 5" id="KW-0720">Serine protease</keyword>
<dbReference type="InterPro" id="IPR022398">
    <property type="entry name" value="Peptidase_S8_His-AS"/>
</dbReference>
<protein>
    <submittedName>
        <fullName evidence="10">S8 family serine peptidase</fullName>
    </submittedName>
</protein>
<feature type="signal peptide" evidence="8">
    <location>
        <begin position="1"/>
        <end position="25"/>
    </location>
</feature>
<dbReference type="InterPro" id="IPR002884">
    <property type="entry name" value="P_dom"/>
</dbReference>
<feature type="chain" id="PRO_5046456402" evidence="8">
    <location>
        <begin position="26"/>
        <end position="675"/>
    </location>
</feature>
<evidence type="ECO:0000313" key="10">
    <source>
        <dbReference type="EMBL" id="GLF92759.1"/>
    </source>
</evidence>
<dbReference type="Pfam" id="PF01483">
    <property type="entry name" value="P_proprotein"/>
    <property type="match status" value="2"/>
</dbReference>
<keyword evidence="2 5" id="KW-0645">Protease</keyword>
<dbReference type="PRINTS" id="PR00723">
    <property type="entry name" value="SUBTILISIN"/>
</dbReference>
<comment type="caution">
    <text evidence="10">The sequence shown here is derived from an EMBL/GenBank/DDBJ whole genome shotgun (WGS) entry which is preliminary data.</text>
</comment>
<proteinExistence type="inferred from homology"/>
<dbReference type="SUPFAM" id="SSF49785">
    <property type="entry name" value="Galactose-binding domain-like"/>
    <property type="match status" value="2"/>
</dbReference>
<dbReference type="PANTHER" id="PTHR43806">
    <property type="entry name" value="PEPTIDASE S8"/>
    <property type="match status" value="1"/>
</dbReference>
<dbReference type="PROSITE" id="PS00137">
    <property type="entry name" value="SUBTILASE_HIS"/>
    <property type="match status" value="1"/>
</dbReference>
<evidence type="ECO:0000256" key="6">
    <source>
        <dbReference type="RuleBase" id="RU003355"/>
    </source>
</evidence>